<dbReference type="InterPro" id="IPR036513">
    <property type="entry name" value="STAS_dom_sf"/>
</dbReference>
<reference evidence="3" key="1">
    <citation type="journal article" date="2019" name="Int. J. Syst. Evol. Microbiol.">
        <title>The Global Catalogue of Microorganisms (GCM) 10K type strain sequencing project: providing services to taxonomists for standard genome sequencing and annotation.</title>
        <authorList>
            <consortium name="The Broad Institute Genomics Platform"/>
            <consortium name="The Broad Institute Genome Sequencing Center for Infectious Disease"/>
            <person name="Wu L."/>
            <person name="Ma J."/>
        </authorList>
    </citation>
    <scope>NUCLEOTIDE SEQUENCE [LARGE SCALE GENOMIC DNA]</scope>
    <source>
        <strain evidence="3">PCU 266</strain>
    </source>
</reference>
<dbReference type="RefSeq" id="WP_344479070.1">
    <property type="nucleotide sequence ID" value="NZ_BAAASB010000011.1"/>
</dbReference>
<sequence>MNTPDPVVVRIQGPVSRDDVPRLCQELSARLAGTGATEAVCEVEALAPADLTAVEALARLRLTAGRHGCRIRLHEPTPELLALLDLIGLRDLIDPG</sequence>
<gene>
    <name evidence="2" type="ORF">ACFPRH_13590</name>
</gene>
<feature type="domain" description="STAS" evidence="1">
    <location>
        <begin position="1"/>
        <end position="96"/>
    </location>
</feature>
<dbReference type="Gene3D" id="3.30.750.24">
    <property type="entry name" value="STAS domain"/>
    <property type="match status" value="1"/>
</dbReference>
<keyword evidence="3" id="KW-1185">Reference proteome</keyword>
<evidence type="ECO:0000313" key="2">
    <source>
        <dbReference type="EMBL" id="MFC5152770.1"/>
    </source>
</evidence>
<dbReference type="Proteomes" id="UP001596160">
    <property type="component" value="Unassembled WGS sequence"/>
</dbReference>
<proteinExistence type="predicted"/>
<evidence type="ECO:0000313" key="3">
    <source>
        <dbReference type="Proteomes" id="UP001596160"/>
    </source>
</evidence>
<protein>
    <submittedName>
        <fullName evidence="2">STAS domain-containing protein</fullName>
    </submittedName>
</protein>
<comment type="caution">
    <text evidence="2">The sequence shown here is derived from an EMBL/GenBank/DDBJ whole genome shotgun (WGS) entry which is preliminary data.</text>
</comment>
<dbReference type="PROSITE" id="PS50801">
    <property type="entry name" value="STAS"/>
    <property type="match status" value="1"/>
</dbReference>
<accession>A0ABW0AGA9</accession>
<dbReference type="SUPFAM" id="SSF52091">
    <property type="entry name" value="SpoIIaa-like"/>
    <property type="match status" value="1"/>
</dbReference>
<evidence type="ECO:0000259" key="1">
    <source>
        <dbReference type="PROSITE" id="PS50801"/>
    </source>
</evidence>
<dbReference type="EMBL" id="JBHSKP010000007">
    <property type="protein sequence ID" value="MFC5152770.1"/>
    <property type="molecule type" value="Genomic_DNA"/>
</dbReference>
<organism evidence="2 3">
    <name type="scientific">Streptomyces amakusaensis</name>
    <dbReference type="NCBI Taxonomy" id="67271"/>
    <lineage>
        <taxon>Bacteria</taxon>
        <taxon>Bacillati</taxon>
        <taxon>Actinomycetota</taxon>
        <taxon>Actinomycetes</taxon>
        <taxon>Kitasatosporales</taxon>
        <taxon>Streptomycetaceae</taxon>
        <taxon>Streptomyces</taxon>
    </lineage>
</organism>
<dbReference type="InterPro" id="IPR002645">
    <property type="entry name" value="STAS_dom"/>
</dbReference>
<name>A0ABW0AGA9_9ACTN</name>
<dbReference type="Pfam" id="PF13466">
    <property type="entry name" value="STAS_2"/>
    <property type="match status" value="1"/>
</dbReference>
<dbReference type="InterPro" id="IPR058548">
    <property type="entry name" value="MlaB-like_STAS"/>
</dbReference>